<feature type="domain" description="Ubiquitin-like" evidence="7">
    <location>
        <begin position="9"/>
        <end position="70"/>
    </location>
</feature>
<dbReference type="SUPFAM" id="SSF54236">
    <property type="entry name" value="Ubiquitin-like"/>
    <property type="match status" value="1"/>
</dbReference>
<dbReference type="InterPro" id="IPR046347">
    <property type="entry name" value="bZIP_sf"/>
</dbReference>
<proteinExistence type="predicted"/>
<feature type="compositionally biased region" description="Basic and acidic residues" evidence="6">
    <location>
        <begin position="122"/>
        <end position="131"/>
    </location>
</feature>
<evidence type="ECO:0000313" key="10">
    <source>
        <dbReference type="Proteomes" id="UP001061958"/>
    </source>
</evidence>
<dbReference type="InterPro" id="IPR004827">
    <property type="entry name" value="bZIP"/>
</dbReference>
<dbReference type="PROSITE" id="PS00036">
    <property type="entry name" value="BZIP_BASIC"/>
    <property type="match status" value="1"/>
</dbReference>
<evidence type="ECO:0008006" key="11">
    <source>
        <dbReference type="Google" id="ProtNLM"/>
    </source>
</evidence>
<evidence type="ECO:0000256" key="6">
    <source>
        <dbReference type="SAM" id="MobiDB-lite"/>
    </source>
</evidence>
<feature type="compositionally biased region" description="Basic and acidic residues" evidence="6">
    <location>
        <begin position="344"/>
        <end position="354"/>
    </location>
</feature>
<dbReference type="Pfam" id="PF00170">
    <property type="entry name" value="bZIP_1"/>
    <property type="match status" value="1"/>
</dbReference>
<dbReference type="PROSITE" id="PS50217">
    <property type="entry name" value="BZIP"/>
    <property type="match status" value="1"/>
</dbReference>
<evidence type="ECO:0000256" key="1">
    <source>
        <dbReference type="ARBA" id="ARBA00004123"/>
    </source>
</evidence>
<reference evidence="9" key="1">
    <citation type="journal article" date="2022" name="Proc. Natl. Acad. Sci. U.S.A.">
        <title>Life cycle and functional genomics of the unicellular red alga Galdieria for elucidating algal and plant evolution and industrial use.</title>
        <authorList>
            <person name="Hirooka S."/>
            <person name="Itabashi T."/>
            <person name="Ichinose T.M."/>
            <person name="Onuma R."/>
            <person name="Fujiwara T."/>
            <person name="Yamashita S."/>
            <person name="Jong L.W."/>
            <person name="Tomita R."/>
            <person name="Iwane A.H."/>
            <person name="Miyagishima S.Y."/>
        </authorList>
    </citation>
    <scope>NUCLEOTIDE SEQUENCE</scope>
    <source>
        <strain evidence="9">NBRC 102759</strain>
    </source>
</reference>
<feature type="compositionally biased region" description="Low complexity" evidence="6">
    <location>
        <begin position="367"/>
        <end position="383"/>
    </location>
</feature>
<dbReference type="PANTHER" id="PTHR19304">
    <property type="entry name" value="CYCLIC-AMP RESPONSE ELEMENT BINDING PROTEIN"/>
    <property type="match status" value="1"/>
</dbReference>
<dbReference type="GO" id="GO:0005634">
    <property type="term" value="C:nucleus"/>
    <property type="evidence" value="ECO:0007669"/>
    <property type="project" value="UniProtKB-SubCell"/>
</dbReference>
<evidence type="ECO:0000256" key="2">
    <source>
        <dbReference type="ARBA" id="ARBA00023015"/>
    </source>
</evidence>
<comment type="caution">
    <text evidence="9">The sequence shown here is derived from an EMBL/GenBank/DDBJ whole genome shotgun (WGS) entry which is preliminary data.</text>
</comment>
<protein>
    <recommendedName>
        <fullName evidence="11">BZIP domain-containing protein</fullName>
    </recommendedName>
</protein>
<feature type="compositionally biased region" description="Basic residues" evidence="6">
    <location>
        <begin position="400"/>
        <end position="409"/>
    </location>
</feature>
<dbReference type="OrthoDB" id="6090at2759"/>
<feature type="compositionally biased region" description="Polar residues" evidence="6">
    <location>
        <begin position="316"/>
        <end position="330"/>
    </location>
</feature>
<feature type="region of interest" description="Disordered" evidence="6">
    <location>
        <begin position="300"/>
        <end position="417"/>
    </location>
</feature>
<dbReference type="EMBL" id="BQMJ01000032">
    <property type="protein sequence ID" value="GJQ12370.1"/>
    <property type="molecule type" value="Genomic_DNA"/>
</dbReference>
<evidence type="ECO:0000313" key="9">
    <source>
        <dbReference type="EMBL" id="GJQ12370.1"/>
    </source>
</evidence>
<feature type="compositionally biased region" description="Polar residues" evidence="6">
    <location>
        <begin position="132"/>
        <end position="152"/>
    </location>
</feature>
<feature type="compositionally biased region" description="Polar residues" evidence="6">
    <location>
        <begin position="164"/>
        <end position="192"/>
    </location>
</feature>
<evidence type="ECO:0000259" key="8">
    <source>
        <dbReference type="PROSITE" id="PS50217"/>
    </source>
</evidence>
<keyword evidence="4" id="KW-0539">Nucleus</keyword>
<comment type="subcellular location">
    <subcellularLocation>
        <location evidence="1">Nucleus</location>
    </subcellularLocation>
</comment>
<dbReference type="AlphaFoldDB" id="A0A9C7UR85"/>
<accession>A0A9C7UR85</accession>
<dbReference type="Gene3D" id="3.10.20.90">
    <property type="entry name" value="Phosphatidylinositol 3-kinase Catalytic Subunit, Chain A, domain 1"/>
    <property type="match status" value="1"/>
</dbReference>
<reference evidence="9" key="2">
    <citation type="submission" date="2022-01" db="EMBL/GenBank/DDBJ databases">
        <authorList>
            <person name="Hirooka S."/>
            <person name="Miyagishima S.Y."/>
        </authorList>
    </citation>
    <scope>NUCLEOTIDE SEQUENCE</scope>
    <source>
        <strain evidence="9">NBRC 102759</strain>
    </source>
</reference>
<evidence type="ECO:0000256" key="3">
    <source>
        <dbReference type="ARBA" id="ARBA00023163"/>
    </source>
</evidence>
<dbReference type="Proteomes" id="UP001061958">
    <property type="component" value="Unassembled WGS sequence"/>
</dbReference>
<gene>
    <name evidence="9" type="ORF">GpartN1_g4161.t1</name>
</gene>
<keyword evidence="3" id="KW-0804">Transcription</keyword>
<name>A0A9C7UR85_9RHOD</name>
<evidence type="ECO:0000259" key="7">
    <source>
        <dbReference type="PROSITE" id="PS50053"/>
    </source>
</evidence>
<dbReference type="SMART" id="SM00338">
    <property type="entry name" value="BRLZ"/>
    <property type="match status" value="1"/>
</dbReference>
<feature type="compositionally biased region" description="Polar residues" evidence="6">
    <location>
        <begin position="357"/>
        <end position="366"/>
    </location>
</feature>
<keyword evidence="2" id="KW-0805">Transcription regulation</keyword>
<evidence type="ECO:0000256" key="5">
    <source>
        <dbReference type="SAM" id="Coils"/>
    </source>
</evidence>
<dbReference type="PROSITE" id="PS50053">
    <property type="entry name" value="UBIQUITIN_2"/>
    <property type="match status" value="1"/>
</dbReference>
<keyword evidence="10" id="KW-1185">Reference proteome</keyword>
<feature type="compositionally biased region" description="Low complexity" evidence="6">
    <location>
        <begin position="153"/>
        <end position="163"/>
    </location>
</feature>
<keyword evidence="5" id="KW-0175">Coiled coil</keyword>
<feature type="coiled-coil region" evidence="5">
    <location>
        <begin position="440"/>
        <end position="474"/>
    </location>
</feature>
<dbReference type="Gene3D" id="1.20.5.170">
    <property type="match status" value="1"/>
</dbReference>
<dbReference type="CDD" id="cd14686">
    <property type="entry name" value="bZIP"/>
    <property type="match status" value="1"/>
</dbReference>
<organism evidence="9 10">
    <name type="scientific">Galdieria partita</name>
    <dbReference type="NCBI Taxonomy" id="83374"/>
    <lineage>
        <taxon>Eukaryota</taxon>
        <taxon>Rhodophyta</taxon>
        <taxon>Bangiophyceae</taxon>
        <taxon>Galdieriales</taxon>
        <taxon>Galdieriaceae</taxon>
        <taxon>Galdieria</taxon>
    </lineage>
</organism>
<dbReference type="SUPFAM" id="SSF57959">
    <property type="entry name" value="Leucine zipper domain"/>
    <property type="match status" value="1"/>
</dbReference>
<dbReference type="InterPro" id="IPR000626">
    <property type="entry name" value="Ubiquitin-like_dom"/>
</dbReference>
<feature type="domain" description="BZIP" evidence="8">
    <location>
        <begin position="415"/>
        <end position="478"/>
    </location>
</feature>
<dbReference type="CDD" id="cd17039">
    <property type="entry name" value="Ubl_ubiquitin_like"/>
    <property type="match status" value="1"/>
</dbReference>
<evidence type="ECO:0000256" key="4">
    <source>
        <dbReference type="ARBA" id="ARBA00023242"/>
    </source>
</evidence>
<dbReference type="InterPro" id="IPR051027">
    <property type="entry name" value="bZIP_transcription_factors"/>
</dbReference>
<feature type="compositionally biased region" description="Basic and acidic residues" evidence="6">
    <location>
        <begin position="386"/>
        <end position="399"/>
    </location>
</feature>
<dbReference type="GO" id="GO:0003700">
    <property type="term" value="F:DNA-binding transcription factor activity"/>
    <property type="evidence" value="ECO:0007669"/>
    <property type="project" value="InterPro"/>
</dbReference>
<feature type="region of interest" description="Disordered" evidence="6">
    <location>
        <begin position="122"/>
        <end position="193"/>
    </location>
</feature>
<dbReference type="InterPro" id="IPR029071">
    <property type="entry name" value="Ubiquitin-like_domsf"/>
</dbReference>
<sequence length="483" mass="55118">MMRHSDETFPLLLDLPNGQRRQLQVSVYDTIGDVKRKLSEEFHLIDTLQFHFGNMELQDDKTLYDYGIPEIYGQTESLLRMIELGGLNPQKKPEALERMCIVVESLKNGVKDPKELVHVVKKDSKITETHPRTSNTSLIEQSSCSKQAQTNTSQPSSPRSLSSAMKQDSNQSSAIRVHSEVSSSTMNKNTGIISPKLPLEKLDEPNTLVDNNDDLFARLTDYFPDLFTPKGLSSLRSGATPRAWTTPRSTGFHMEESSLVSSPVDWVTSSHDNHSLLGSHTIKDNAPNWIREFTSSWNVLSQDRNEKSPKRRSRQTEANSSVYDSFQNTGDEGDHLSVSNNSSSDREGLLEWKSGEYSGNQSTYSGSHSDNTNSNHNNNNNNTILDDEHLSLEKHETRTVKRRGRKRKHPEMTEEERKAYRAMQNRRSAERSRQRKKIQQEAYQKRMEELCTENDELRSTVQALQERLEYLENLLSVSIRRSG</sequence>